<name>A0A0D2I3F2_9BACT</name>
<dbReference type="AlphaFoldDB" id="A0A0D2I3F2"/>
<gene>
    <name evidence="3" type="ORF">J120_01925</name>
</gene>
<feature type="chain" id="PRO_5002255099" evidence="2">
    <location>
        <begin position="26"/>
        <end position="470"/>
    </location>
</feature>
<evidence type="ECO:0000313" key="4">
    <source>
        <dbReference type="Proteomes" id="UP000032214"/>
    </source>
</evidence>
<dbReference type="EMBL" id="ARQD01000001">
    <property type="protein sequence ID" value="KIX85670.1"/>
    <property type="molecule type" value="Genomic_DNA"/>
</dbReference>
<evidence type="ECO:0000313" key="3">
    <source>
        <dbReference type="EMBL" id="KIX85670.1"/>
    </source>
</evidence>
<feature type="signal peptide" evidence="2">
    <location>
        <begin position="1"/>
        <end position="25"/>
    </location>
</feature>
<keyword evidence="4" id="KW-1185">Reference proteome</keyword>
<protein>
    <submittedName>
        <fullName evidence="3">Uncharacterized protein</fullName>
    </submittedName>
</protein>
<evidence type="ECO:0000256" key="1">
    <source>
        <dbReference type="SAM" id="MobiDB-lite"/>
    </source>
</evidence>
<organism evidence="3 4">
    <name type="scientific">candidate division TM6 bacterium JCVI TM6SC1</name>
    <dbReference type="NCBI Taxonomy" id="1306947"/>
    <lineage>
        <taxon>Bacteria</taxon>
        <taxon>Candidatus Babelota</taxon>
        <taxon>Vermiphilus</taxon>
    </lineage>
</organism>
<comment type="caution">
    <text evidence="3">The sequence shown here is derived from an EMBL/GenBank/DDBJ whole genome shotgun (WGS) entry which is preliminary data.</text>
</comment>
<accession>A0A0D2I3F2</accession>
<evidence type="ECO:0000256" key="2">
    <source>
        <dbReference type="SAM" id="SignalP"/>
    </source>
</evidence>
<reference evidence="3 4" key="1">
    <citation type="journal article" date="2013" name="Proc. Natl. Acad. Sci. U.S.A.">
        <title>Candidate phylum TM6 genome recovered from a hospital sink biofilm provides genomic insights into this uncultivated phylum.</title>
        <authorList>
            <person name="McLean J.S."/>
            <person name="Lombardo M.J."/>
            <person name="Badger J.H."/>
            <person name="Edlund A."/>
            <person name="Novotny M."/>
            <person name="Yee-Greenbaum J."/>
            <person name="Vyahhi N."/>
            <person name="Hall A.P."/>
            <person name="Yang Y."/>
            <person name="Dupont C.L."/>
            <person name="Ziegler M.G."/>
            <person name="Chitsaz H."/>
            <person name="Allen A.E."/>
            <person name="Yooseph S."/>
            <person name="Tesler G."/>
            <person name="Pevzner P.A."/>
            <person name="Friedman R.M."/>
            <person name="Nealson K.H."/>
            <person name="Venter J.C."/>
            <person name="Lasken R.S."/>
        </authorList>
    </citation>
    <scope>NUCLEOTIDE SEQUENCE [LARGE SCALE GENOMIC DNA]</scope>
    <source>
        <strain evidence="3 4">TM6SC1</strain>
    </source>
</reference>
<feature type="region of interest" description="Disordered" evidence="1">
    <location>
        <begin position="23"/>
        <end position="43"/>
    </location>
</feature>
<proteinExistence type="predicted"/>
<dbReference type="Proteomes" id="UP000032214">
    <property type="component" value="Unassembled WGS sequence"/>
</dbReference>
<sequence length="470" mass="53219">MNYLCRTLSYASIFLVTLSMSPAQKNNERKRSRTPENPSAVSKRQKIAINNLVNTETPDNFVLKSLGNNNSTNTYNNSNQTQGTVTHAMCNPKDACRLPAYTKENKHNFLHILKNTDPSHLANCITTKKAFVGASAYGDNELILYLCRVVPAMKSLILYAAADSVSFQDTPQELITVNLWGKKLLSPLINIITSGHLKLLYEWTAKDLHICKHIPNSAVSPSVVPILSLLVMLEIPVEKRLEIIKNYLCFFKPSPFLLDHNNQTTREVIKSMIVTNKQESCVPLLELLNRYEQSFNLFLQIYSGNDQGLKEFLKDYTIRKIDEMNWFKDFLGAACLAGHVSLVKSLLEIASKSINMKSFSFLYPVPLYLLEASLLNDNYKDLIAVLHASKASIGIEDYHPISFALTSLIITATTNARDREVIVDKVTTLLRTYNISLSKTQKKNGYSMLQECMEKNYLLYQELIKNKELL</sequence>
<keyword evidence="2" id="KW-0732">Signal</keyword>